<keyword evidence="2" id="KW-1185">Reference proteome</keyword>
<evidence type="ECO:0000313" key="1">
    <source>
        <dbReference type="EMBL" id="QEK12094.1"/>
    </source>
</evidence>
<dbReference type="AlphaFoldDB" id="A0A5C0SFI6"/>
<accession>A0A5C0SFI6</accession>
<dbReference type="EMBL" id="CP042243">
    <property type="protein sequence ID" value="QEK12094.1"/>
    <property type="molecule type" value="Genomic_DNA"/>
</dbReference>
<proteinExistence type="predicted"/>
<dbReference type="KEGG" id="crs:FQB35_06735"/>
<sequence>MNIIKNKEIYSTVKITENIIDYCVDIDDSGIFHLVSISSLGDLKYCIYRDNKWDCRCLTKYNAKSYKFKNLKLFIVNNKIHILIAISNIIHSNLWTLKHHYWNNESWVNKKVCDIISEKYDLPFHSDIDPYHNIHIVFKSLYDKKYQIYYCKYNTTYNTWSMPIRVSHISQDNSHPFIFCDSKNGTHITWSGFYNNNLEIFYLHNTKINSSKNYWSEIKRLSNEGSNSTHPFIFQDGNNLKVLWKQNNSYFSNTINLLDNTYSQPEKIQSNYNLKLFPISIIGNNYKSWTQLKMPISYGLQINYEFFIIGLDVILPKNNSTNTYNSTEICVCKNLSKESPKNEDKEMLSIDSQLQKSTDILEDIKNKQDIVNKLLNDINKQLEINEWKMNEIIQLLSTLHINIQNTNNHFWTKLKNLLK</sequence>
<protein>
    <recommendedName>
        <fullName evidence="3">BNR repeat-containing family member</fullName>
    </recommendedName>
</protein>
<organism evidence="1 2">
    <name type="scientific">Crassaminicella thermophila</name>
    <dbReference type="NCBI Taxonomy" id="2599308"/>
    <lineage>
        <taxon>Bacteria</taxon>
        <taxon>Bacillati</taxon>
        <taxon>Bacillota</taxon>
        <taxon>Clostridia</taxon>
        <taxon>Eubacteriales</taxon>
        <taxon>Clostridiaceae</taxon>
        <taxon>Crassaminicella</taxon>
    </lineage>
</organism>
<evidence type="ECO:0000313" key="2">
    <source>
        <dbReference type="Proteomes" id="UP000324646"/>
    </source>
</evidence>
<evidence type="ECO:0008006" key="3">
    <source>
        <dbReference type="Google" id="ProtNLM"/>
    </source>
</evidence>
<gene>
    <name evidence="1" type="ORF">FQB35_06735</name>
</gene>
<dbReference type="OrthoDB" id="1707719at2"/>
<dbReference type="Proteomes" id="UP000324646">
    <property type="component" value="Chromosome"/>
</dbReference>
<name>A0A5C0SFI6_CRATE</name>
<reference evidence="1 2" key="1">
    <citation type="submission" date="2019-07" db="EMBL/GenBank/DDBJ databases">
        <title>Complete genome of Crassaminicella thermophila SY095.</title>
        <authorList>
            <person name="Li X."/>
        </authorList>
    </citation>
    <scope>NUCLEOTIDE SEQUENCE [LARGE SCALE GENOMIC DNA]</scope>
    <source>
        <strain evidence="1 2">SY095</strain>
    </source>
</reference>